<dbReference type="PRINTS" id="PR01438">
    <property type="entry name" value="UNVRSLSTRESS"/>
</dbReference>
<evidence type="ECO:0000259" key="2">
    <source>
        <dbReference type="Pfam" id="PF00582"/>
    </source>
</evidence>
<dbReference type="PANTHER" id="PTHR46268:SF6">
    <property type="entry name" value="UNIVERSAL STRESS PROTEIN UP12"/>
    <property type="match status" value="1"/>
</dbReference>
<feature type="domain" description="UspA" evidence="2">
    <location>
        <begin position="148"/>
        <end position="274"/>
    </location>
</feature>
<sequence length="276" mass="30550">MKKIIVPVDFSKHSEYALETAAKLAKQHNSELIVMHMLEMSESIFSASSSERGEENAFMLMVANKKFETFLDQPYLDGLTVTPMVKYHKVLKEVAEVAIDVNADLIVMGSRGHSDHDGIFTGSNTEKVVRYSSTPVLVVKSKLDTIDFNHIVLATDFSEKSIPAVENAVSLLSKLGKKTTLLHINSPNLSFLSTDEIDEKISNFLEHSKLNESDLSIARICDHNIEDGVASFSNREQADAIAMITHGRKGLSHFFGGSISEDVVNHTKLPVITFKL</sequence>
<protein>
    <submittedName>
        <fullName evidence="3">Nucleotide-binding universal stress protein, UspA family</fullName>
    </submittedName>
</protein>
<evidence type="ECO:0000313" key="3">
    <source>
        <dbReference type="EMBL" id="SDS98742.1"/>
    </source>
</evidence>
<dbReference type="RefSeq" id="WP_092447396.1">
    <property type="nucleotide sequence ID" value="NZ_JBLXAG010000009.1"/>
</dbReference>
<accession>A0A1H1WP11</accession>
<feature type="domain" description="UspA" evidence="2">
    <location>
        <begin position="1"/>
        <end position="140"/>
    </location>
</feature>
<evidence type="ECO:0000313" key="4">
    <source>
        <dbReference type="Proteomes" id="UP000198963"/>
    </source>
</evidence>
<dbReference type="SUPFAM" id="SSF52402">
    <property type="entry name" value="Adenine nucleotide alpha hydrolases-like"/>
    <property type="match status" value="2"/>
</dbReference>
<dbReference type="STRING" id="1249933.SAMN04489797_2942"/>
<organism evidence="3 4">
    <name type="scientific">Winogradskyella sediminis</name>
    <dbReference type="NCBI Taxonomy" id="1382466"/>
    <lineage>
        <taxon>Bacteria</taxon>
        <taxon>Pseudomonadati</taxon>
        <taxon>Bacteroidota</taxon>
        <taxon>Flavobacteriia</taxon>
        <taxon>Flavobacteriales</taxon>
        <taxon>Flavobacteriaceae</taxon>
        <taxon>Winogradskyella</taxon>
    </lineage>
</organism>
<dbReference type="Pfam" id="PF00582">
    <property type="entry name" value="Usp"/>
    <property type="match status" value="2"/>
</dbReference>
<name>A0A1H1WP11_9FLAO</name>
<dbReference type="Gene3D" id="3.40.50.620">
    <property type="entry name" value="HUPs"/>
    <property type="match status" value="2"/>
</dbReference>
<gene>
    <name evidence="3" type="ORF">SAMN04489797_2942</name>
</gene>
<comment type="similarity">
    <text evidence="1">Belongs to the universal stress protein A family.</text>
</comment>
<evidence type="ECO:0000256" key="1">
    <source>
        <dbReference type="ARBA" id="ARBA00008791"/>
    </source>
</evidence>
<dbReference type="InterPro" id="IPR006015">
    <property type="entry name" value="Universal_stress_UspA"/>
</dbReference>
<dbReference type="AlphaFoldDB" id="A0A1H1WP11"/>
<dbReference type="InterPro" id="IPR006016">
    <property type="entry name" value="UspA"/>
</dbReference>
<reference evidence="3 4" key="1">
    <citation type="submission" date="2016-10" db="EMBL/GenBank/DDBJ databases">
        <authorList>
            <person name="Varghese N."/>
            <person name="Submissions S."/>
        </authorList>
    </citation>
    <scope>NUCLEOTIDE SEQUENCE [LARGE SCALE GENOMIC DNA]</scope>
    <source>
        <strain evidence="3 4">RHA_55</strain>
    </source>
</reference>
<proteinExistence type="inferred from homology"/>
<dbReference type="EMBL" id="LT629774">
    <property type="protein sequence ID" value="SDS98742.1"/>
    <property type="molecule type" value="Genomic_DNA"/>
</dbReference>
<dbReference type="Proteomes" id="UP000198963">
    <property type="component" value="Chromosome I"/>
</dbReference>
<dbReference type="PANTHER" id="PTHR46268">
    <property type="entry name" value="STRESS RESPONSE PROTEIN NHAX"/>
    <property type="match status" value="1"/>
</dbReference>
<dbReference type="InterPro" id="IPR014729">
    <property type="entry name" value="Rossmann-like_a/b/a_fold"/>
</dbReference>
<dbReference type="CDD" id="cd00293">
    <property type="entry name" value="USP-like"/>
    <property type="match status" value="2"/>
</dbReference>
<keyword evidence="4" id="KW-1185">Reference proteome</keyword>